<protein>
    <recommendedName>
        <fullName evidence="5">Galactose oxidase</fullName>
    </recommendedName>
</protein>
<evidence type="ECO:0000313" key="4">
    <source>
        <dbReference type="Proteomes" id="UP000260983"/>
    </source>
</evidence>
<proteinExistence type="predicted"/>
<evidence type="ECO:0008006" key="5">
    <source>
        <dbReference type="Google" id="ProtNLM"/>
    </source>
</evidence>
<dbReference type="PANTHER" id="PTHR24412:SF489">
    <property type="entry name" value="RING FINGER DOMAIN AND KELCH REPEAT-CONTAINING PROTEIN DDB_G0271372"/>
    <property type="match status" value="1"/>
</dbReference>
<dbReference type="PANTHER" id="PTHR24412">
    <property type="entry name" value="KELCH PROTEIN"/>
    <property type="match status" value="1"/>
</dbReference>
<keyword evidence="1" id="KW-0880">Kelch repeat</keyword>
<sequence length="421" mass="47891">MKLYILLVLLSYASSLKSQIDGRVIDGKDNSLLAGVNIYLQKDSMGIGVTDESGYFKIPYIERLGENDTIVFSYVGYLPVNLTPKELQHSAYQVVMYAYPQQLSEVTVRGEKGRMFLDYEILKDLPKAVYAFGSFIQEGKIYVVSGDETYLAEALGPFRGIDACEFLSDKMFVYDIATDTWTESLQKFAPRTCHLAHYYKEKVFVVGGKFFSTNRKLEYTAPQIEIYDMDRDTVYIDKVNPHQAANPITFIYDDCLYIMGGTVKEKVFSNKIHILDLKTGVWYDTGITIPKERVDNMKGVLVGHIVYFLGGYSMAPMRMVRSYNLQTGEWKDLCELKEEVTCPGVAVNGNLIYIYEKTVLQTYNIRTNAVNAYYFTHGYEYSGLSYADGRLYIIGGCRREANYIYPSKNVLSIDVSSISLQ</sequence>
<reference evidence="3 4" key="1">
    <citation type="submission" date="2018-08" db="EMBL/GenBank/DDBJ databases">
        <title>A genome reference for cultivated species of the human gut microbiota.</title>
        <authorList>
            <person name="Zou Y."/>
            <person name="Xue W."/>
            <person name="Luo G."/>
        </authorList>
    </citation>
    <scope>NUCLEOTIDE SEQUENCE [LARGE SCALE GENOMIC DNA]</scope>
    <source>
        <strain evidence="3 4">OM05-15BH</strain>
    </source>
</reference>
<dbReference type="SUPFAM" id="SSF117281">
    <property type="entry name" value="Kelch motif"/>
    <property type="match status" value="1"/>
</dbReference>
<dbReference type="RefSeq" id="WP_009129685.1">
    <property type="nucleotide sequence ID" value="NZ_CABKRN010000002.1"/>
</dbReference>
<dbReference type="SUPFAM" id="SSF49464">
    <property type="entry name" value="Carboxypeptidase regulatory domain-like"/>
    <property type="match status" value="1"/>
</dbReference>
<evidence type="ECO:0000256" key="1">
    <source>
        <dbReference type="ARBA" id="ARBA00022441"/>
    </source>
</evidence>
<comment type="caution">
    <text evidence="3">The sequence shown here is derived from an EMBL/GenBank/DDBJ whole genome shotgun (WGS) entry which is preliminary data.</text>
</comment>
<dbReference type="Gene3D" id="2.120.10.80">
    <property type="entry name" value="Kelch-type beta propeller"/>
    <property type="match status" value="2"/>
</dbReference>
<evidence type="ECO:0000256" key="2">
    <source>
        <dbReference type="ARBA" id="ARBA00022737"/>
    </source>
</evidence>
<dbReference type="Proteomes" id="UP000260983">
    <property type="component" value="Unassembled WGS sequence"/>
</dbReference>
<evidence type="ECO:0000313" key="3">
    <source>
        <dbReference type="EMBL" id="RGN39213.1"/>
    </source>
</evidence>
<dbReference type="EMBL" id="QSUL01000002">
    <property type="protein sequence ID" value="RGN39213.1"/>
    <property type="molecule type" value="Genomic_DNA"/>
</dbReference>
<name>A0A3E5BPB1_9BACE</name>
<organism evidence="3 4">
    <name type="scientific">Bacteroides oleiciplenus</name>
    <dbReference type="NCBI Taxonomy" id="626931"/>
    <lineage>
        <taxon>Bacteria</taxon>
        <taxon>Pseudomonadati</taxon>
        <taxon>Bacteroidota</taxon>
        <taxon>Bacteroidia</taxon>
        <taxon>Bacteroidales</taxon>
        <taxon>Bacteroidaceae</taxon>
        <taxon>Bacteroides</taxon>
    </lineage>
</organism>
<dbReference type="Pfam" id="PF24681">
    <property type="entry name" value="Kelch_KLHDC2_KLHL20_DRC7"/>
    <property type="match status" value="1"/>
</dbReference>
<dbReference type="InterPro" id="IPR008969">
    <property type="entry name" value="CarboxyPept-like_regulatory"/>
</dbReference>
<dbReference type="AlphaFoldDB" id="A0A3E5BPB1"/>
<accession>A0A3E5BPB1</accession>
<dbReference type="InterPro" id="IPR015915">
    <property type="entry name" value="Kelch-typ_b-propeller"/>
</dbReference>
<keyword evidence="2" id="KW-0677">Repeat</keyword>
<dbReference type="Pfam" id="PF13715">
    <property type="entry name" value="CarbopepD_reg_2"/>
    <property type="match status" value="1"/>
</dbReference>
<gene>
    <name evidence="3" type="ORF">DXB65_02405</name>
</gene>